<reference evidence="1" key="1">
    <citation type="journal article" date="2015" name="Proc. Natl. Acad. Sci. U.S.A.">
        <title>Networks of energetic and metabolic interactions define dynamics in microbial communities.</title>
        <authorList>
            <person name="Embree M."/>
            <person name="Liu J.K."/>
            <person name="Al-Bassam M.M."/>
            <person name="Zengler K."/>
        </authorList>
    </citation>
    <scope>NUCLEOTIDE SEQUENCE</scope>
</reference>
<gene>
    <name evidence="1" type="ORF">ASZ90_011579</name>
</gene>
<proteinExistence type="predicted"/>
<organism evidence="1">
    <name type="scientific">hydrocarbon metagenome</name>
    <dbReference type="NCBI Taxonomy" id="938273"/>
    <lineage>
        <taxon>unclassified sequences</taxon>
        <taxon>metagenomes</taxon>
        <taxon>ecological metagenomes</taxon>
    </lineage>
</organism>
<protein>
    <submittedName>
        <fullName evidence="1">Uncharacterized protein</fullName>
    </submittedName>
</protein>
<evidence type="ECO:0000313" key="1">
    <source>
        <dbReference type="EMBL" id="KUG18714.1"/>
    </source>
</evidence>
<dbReference type="AlphaFoldDB" id="A0A0W8FCZ2"/>
<dbReference type="EMBL" id="LNQE01001368">
    <property type="protein sequence ID" value="KUG18714.1"/>
    <property type="molecule type" value="Genomic_DNA"/>
</dbReference>
<sequence length="95" mass="10989">MKPVFETLLRKGIESAKLEAVFDGVDQHGHVILRDVRTKFGVEHHAWLNYRCTAMLPPVKRGDRIQFWADLQPYKKIDGSRSIRLECAREARVVS</sequence>
<name>A0A0W8FCZ2_9ZZZZ</name>
<comment type="caution">
    <text evidence="1">The sequence shown here is derived from an EMBL/GenBank/DDBJ whole genome shotgun (WGS) entry which is preliminary data.</text>
</comment>
<accession>A0A0W8FCZ2</accession>